<proteinExistence type="predicted"/>
<reference evidence="1" key="1">
    <citation type="submission" date="2021-01" db="UniProtKB">
        <authorList>
            <consortium name="EnsemblPlants"/>
        </authorList>
    </citation>
    <scope>IDENTIFICATION</scope>
</reference>
<dbReference type="EnsemblPlants" id="Kaladp0042s0025.1.v1.1">
    <property type="protein sequence ID" value="Kaladp0042s0025.1.v1.1.CDS.1"/>
    <property type="gene ID" value="Kaladp0042s0025.v1.1"/>
</dbReference>
<organism evidence="1 2">
    <name type="scientific">Kalanchoe fedtschenkoi</name>
    <name type="common">Lavender scallops</name>
    <name type="synonym">South American air plant</name>
    <dbReference type="NCBI Taxonomy" id="63787"/>
    <lineage>
        <taxon>Eukaryota</taxon>
        <taxon>Viridiplantae</taxon>
        <taxon>Streptophyta</taxon>
        <taxon>Embryophyta</taxon>
        <taxon>Tracheophyta</taxon>
        <taxon>Spermatophyta</taxon>
        <taxon>Magnoliopsida</taxon>
        <taxon>eudicotyledons</taxon>
        <taxon>Gunneridae</taxon>
        <taxon>Pentapetalae</taxon>
        <taxon>Saxifragales</taxon>
        <taxon>Crassulaceae</taxon>
        <taxon>Kalanchoe</taxon>
    </lineage>
</organism>
<dbReference type="SUPFAM" id="SSF52087">
    <property type="entry name" value="CRAL/TRIO domain"/>
    <property type="match status" value="1"/>
</dbReference>
<evidence type="ECO:0000313" key="2">
    <source>
        <dbReference type="Proteomes" id="UP000594263"/>
    </source>
</evidence>
<keyword evidence="2" id="KW-1185">Reference proteome</keyword>
<dbReference type="InterPro" id="IPR036865">
    <property type="entry name" value="CRAL-TRIO_dom_sf"/>
</dbReference>
<evidence type="ECO:0000313" key="1">
    <source>
        <dbReference type="EnsemblPlants" id="Kaladp0042s0025.1.v1.1.CDS.1"/>
    </source>
</evidence>
<sequence>MKTYFDAENLPLEFGGQATLSYDYEEFSRMMAHDDLKREAYWGLKTDTANERIQAGAALEPVIP</sequence>
<dbReference type="Gramene" id="Kaladp0042s0025.1.v1.1">
    <property type="protein sequence ID" value="Kaladp0042s0025.1.v1.1.CDS.1"/>
    <property type="gene ID" value="Kaladp0042s0025.v1.1"/>
</dbReference>
<dbReference type="Proteomes" id="UP000594263">
    <property type="component" value="Unplaced"/>
</dbReference>
<name>A0A7N0TQ38_KALFE</name>
<protein>
    <submittedName>
        <fullName evidence="1">Uncharacterized protein</fullName>
    </submittedName>
</protein>
<accession>A0A7N0TQ38</accession>
<dbReference type="AlphaFoldDB" id="A0A7N0TQ38"/>